<gene>
    <name evidence="2" type="ORF">G9C98_000296</name>
</gene>
<feature type="signal peptide" evidence="1">
    <location>
        <begin position="1"/>
        <end position="20"/>
    </location>
</feature>
<reference evidence="2" key="2">
    <citation type="submission" date="2021-04" db="EMBL/GenBank/DDBJ databases">
        <title>Genome-wide patterns of bracovirus chromosomal integration into multiple host tissues during parasitism.</title>
        <authorList>
            <person name="Chebbi M.A.C."/>
        </authorList>
    </citation>
    <scope>NUCLEOTIDE SEQUENCE</scope>
    <source>
        <tissue evidence="2">Whole body</tissue>
    </source>
</reference>
<dbReference type="Proteomes" id="UP000729913">
    <property type="component" value="Unassembled WGS sequence"/>
</dbReference>
<evidence type="ECO:0000313" key="3">
    <source>
        <dbReference type="Proteomes" id="UP000729913"/>
    </source>
</evidence>
<keyword evidence="3" id="KW-1185">Reference proteome</keyword>
<dbReference type="AlphaFoldDB" id="A0A8J5QTS3"/>
<evidence type="ECO:0000313" key="2">
    <source>
        <dbReference type="EMBL" id="KAG8038741.1"/>
    </source>
</evidence>
<feature type="chain" id="PRO_5035313644" evidence="1">
    <location>
        <begin position="21"/>
        <end position="143"/>
    </location>
</feature>
<comment type="caution">
    <text evidence="2">The sequence shown here is derived from an EMBL/GenBank/DDBJ whole genome shotgun (WGS) entry which is preliminary data.</text>
</comment>
<organism evidence="2 3">
    <name type="scientific">Cotesia typhae</name>
    <dbReference type="NCBI Taxonomy" id="2053667"/>
    <lineage>
        <taxon>Eukaryota</taxon>
        <taxon>Metazoa</taxon>
        <taxon>Ecdysozoa</taxon>
        <taxon>Arthropoda</taxon>
        <taxon>Hexapoda</taxon>
        <taxon>Insecta</taxon>
        <taxon>Pterygota</taxon>
        <taxon>Neoptera</taxon>
        <taxon>Endopterygota</taxon>
        <taxon>Hymenoptera</taxon>
        <taxon>Apocrita</taxon>
        <taxon>Ichneumonoidea</taxon>
        <taxon>Braconidae</taxon>
        <taxon>Microgastrinae</taxon>
        <taxon>Cotesia</taxon>
    </lineage>
</organism>
<protein>
    <submittedName>
        <fullName evidence="2">Uncharacterized protein</fullName>
    </submittedName>
</protein>
<evidence type="ECO:0000256" key="1">
    <source>
        <dbReference type="SAM" id="SignalP"/>
    </source>
</evidence>
<proteinExistence type="predicted"/>
<keyword evidence="1" id="KW-0732">Signal</keyword>
<dbReference type="EMBL" id="JAAOIC020000041">
    <property type="protein sequence ID" value="KAG8038741.1"/>
    <property type="molecule type" value="Genomic_DNA"/>
</dbReference>
<name>A0A8J5QTS3_9HYME</name>
<accession>A0A8J5QTS3</accession>
<sequence>MDLKYLGIFVVILVVDSSVAEINPTLVMIRWKKLEGTIIDNSYFGYIATEILDSGELGSIKFSLKKPLPDNAKISVTVELDGIQISDYENSVCETMKYEVYRDNTLKYGLPKGEPDQEPWVVVDIVIEISHAVPGVPVPRLIG</sequence>
<reference evidence="2" key="1">
    <citation type="submission" date="2020-03" db="EMBL/GenBank/DDBJ databases">
        <authorList>
            <person name="Chebbi M.A."/>
            <person name="Drezen J.M."/>
        </authorList>
    </citation>
    <scope>NUCLEOTIDE SEQUENCE</scope>
    <source>
        <tissue evidence="2">Whole body</tissue>
    </source>
</reference>
<dbReference type="OrthoDB" id="7656507at2759"/>